<organism evidence="5 6">
    <name type="scientific">Paenirhodobacter enshiensis</name>
    <dbReference type="NCBI Taxonomy" id="1105367"/>
    <lineage>
        <taxon>Bacteria</taxon>
        <taxon>Pseudomonadati</taxon>
        <taxon>Pseudomonadota</taxon>
        <taxon>Alphaproteobacteria</taxon>
        <taxon>Rhodobacterales</taxon>
        <taxon>Rhodobacter group</taxon>
        <taxon>Paenirhodobacter</taxon>
    </lineage>
</organism>
<accession>A0A086XVT6</accession>
<dbReference type="OrthoDB" id="9797743at2"/>
<proteinExistence type="inferred from homology"/>
<dbReference type="PANTHER" id="PTHR46193:SF10">
    <property type="entry name" value="6-PHOSPHOGLUCONATE PHOSPHATASE"/>
    <property type="match status" value="1"/>
</dbReference>
<dbReference type="InterPro" id="IPR051600">
    <property type="entry name" value="Beta-PGM-like"/>
</dbReference>
<comment type="similarity">
    <text evidence="2">Belongs to the HAD-like hydrolase superfamily. CbbY/CbbZ/Gph/YieH family.</text>
</comment>
<dbReference type="NCBIfam" id="TIGR01509">
    <property type="entry name" value="HAD-SF-IA-v3"/>
    <property type="match status" value="1"/>
</dbReference>
<keyword evidence="4" id="KW-0460">Magnesium</keyword>
<dbReference type="RefSeq" id="WP_036637594.1">
    <property type="nucleotide sequence ID" value="NZ_JFZB01000016.1"/>
</dbReference>
<sequence length="218" mass="23309">MPQPPEAVLFDCDGVLVDSEPLTFAQIQEEFAEHGLHMTIPELEPLFIGHTIEETGDYARAHGAMLPADWADGFYDRMCARLARGTALMPGVEALLDRLDAAGVGYAVGSNGRMQKMRATLGQHPALWARLEGRLFSGQDLGMPKPRPDLYLHAARSIGADPARCVVIEDTATGASAGIAAGMRVLGYAPSGENPRLKAVGAEIFRDMAEVPGLLGLE</sequence>
<evidence type="ECO:0000256" key="4">
    <source>
        <dbReference type="ARBA" id="ARBA00022842"/>
    </source>
</evidence>
<dbReference type="SFLD" id="SFLDG01129">
    <property type="entry name" value="C1.5:_HAD__Beta-PGM__Phosphata"/>
    <property type="match status" value="1"/>
</dbReference>
<keyword evidence="6" id="KW-1185">Reference proteome</keyword>
<comment type="caution">
    <text evidence="5">The sequence shown here is derived from an EMBL/GenBank/DDBJ whole genome shotgun (WGS) entry which is preliminary data.</text>
</comment>
<protein>
    <submittedName>
        <fullName evidence="5">Hydrolase</fullName>
    </submittedName>
</protein>
<dbReference type="Proteomes" id="UP000028824">
    <property type="component" value="Unassembled WGS sequence"/>
</dbReference>
<dbReference type="InterPro" id="IPR023198">
    <property type="entry name" value="PGP-like_dom2"/>
</dbReference>
<evidence type="ECO:0000256" key="1">
    <source>
        <dbReference type="ARBA" id="ARBA00001946"/>
    </source>
</evidence>
<keyword evidence="5" id="KW-0378">Hydrolase</keyword>
<dbReference type="SUPFAM" id="SSF56784">
    <property type="entry name" value="HAD-like"/>
    <property type="match status" value="1"/>
</dbReference>
<dbReference type="InterPro" id="IPR023214">
    <property type="entry name" value="HAD_sf"/>
</dbReference>
<dbReference type="SFLD" id="SFLDS00003">
    <property type="entry name" value="Haloacid_Dehalogenase"/>
    <property type="match status" value="1"/>
</dbReference>
<evidence type="ECO:0000313" key="5">
    <source>
        <dbReference type="EMBL" id="KFI26136.1"/>
    </source>
</evidence>
<name>A0A086XVT6_9RHOB</name>
<gene>
    <name evidence="5" type="ORF">CG50_02205</name>
</gene>
<dbReference type="eggNOG" id="COG0637">
    <property type="taxonomic scope" value="Bacteria"/>
</dbReference>
<dbReference type="STRING" id="1105367.CG50_02205"/>
<dbReference type="PANTHER" id="PTHR46193">
    <property type="entry name" value="6-PHOSPHOGLUCONATE PHOSPHATASE"/>
    <property type="match status" value="1"/>
</dbReference>
<evidence type="ECO:0000256" key="3">
    <source>
        <dbReference type="ARBA" id="ARBA00022723"/>
    </source>
</evidence>
<dbReference type="GO" id="GO:0046872">
    <property type="term" value="F:metal ion binding"/>
    <property type="evidence" value="ECO:0007669"/>
    <property type="project" value="UniProtKB-KW"/>
</dbReference>
<dbReference type="InterPro" id="IPR006439">
    <property type="entry name" value="HAD-SF_hydro_IA"/>
</dbReference>
<dbReference type="InterPro" id="IPR036412">
    <property type="entry name" value="HAD-like_sf"/>
</dbReference>
<evidence type="ECO:0000256" key="2">
    <source>
        <dbReference type="ARBA" id="ARBA00006171"/>
    </source>
</evidence>
<dbReference type="Pfam" id="PF00702">
    <property type="entry name" value="Hydrolase"/>
    <property type="match status" value="1"/>
</dbReference>
<keyword evidence="3" id="KW-0479">Metal-binding</keyword>
<reference evidence="5 6" key="1">
    <citation type="submission" date="2014-03" db="EMBL/GenBank/DDBJ databases">
        <title>Genome of Paenirhodobacter enshiensis DW2-9.</title>
        <authorList>
            <person name="Wang D."/>
            <person name="Wang G."/>
        </authorList>
    </citation>
    <scope>NUCLEOTIDE SEQUENCE [LARGE SCALE GENOMIC DNA]</scope>
    <source>
        <strain evidence="5 6">DW2-9</strain>
    </source>
</reference>
<dbReference type="AlphaFoldDB" id="A0A086XVT6"/>
<dbReference type="GO" id="GO:0016787">
    <property type="term" value="F:hydrolase activity"/>
    <property type="evidence" value="ECO:0007669"/>
    <property type="project" value="UniProtKB-KW"/>
</dbReference>
<comment type="cofactor">
    <cofactor evidence="1">
        <name>Mg(2+)</name>
        <dbReference type="ChEBI" id="CHEBI:18420"/>
    </cofactor>
</comment>
<dbReference type="Gene3D" id="3.40.50.1000">
    <property type="entry name" value="HAD superfamily/HAD-like"/>
    <property type="match status" value="1"/>
</dbReference>
<evidence type="ECO:0000313" key="6">
    <source>
        <dbReference type="Proteomes" id="UP000028824"/>
    </source>
</evidence>
<dbReference type="EMBL" id="JFZB01000016">
    <property type="protein sequence ID" value="KFI26136.1"/>
    <property type="molecule type" value="Genomic_DNA"/>
</dbReference>
<dbReference type="Gene3D" id="1.10.150.240">
    <property type="entry name" value="Putative phosphatase, domain 2"/>
    <property type="match status" value="1"/>
</dbReference>